<dbReference type="OrthoDB" id="9839465at2"/>
<protein>
    <submittedName>
        <fullName evidence="1">Uncharacterized protein</fullName>
    </submittedName>
</protein>
<gene>
    <name evidence="1" type="ORF">C7M51_00894</name>
</gene>
<dbReference type="KEGG" id="mint:C7M51_00894"/>
<evidence type="ECO:0000313" key="1">
    <source>
        <dbReference type="EMBL" id="QHM70616.1"/>
    </source>
</evidence>
<sequence>MKNYFIFAVIYTISCTQITRADDKADYYKKAVNEYHEEQIKMSNNIIIMELVYSKSKSLEEYRRNCMPGAFCGLTVMSLAIEGLGVNTSPAASDVLVDLIVTTLDAGASEDLDCAIVIKGNKILPQLEDFNIENSLSNCNANFSKLKKSVLRTIDDVSVNDICQLNKSRHETIKNRVHDLIQSIKSKTVCE</sequence>
<dbReference type="Proteomes" id="UP000464053">
    <property type="component" value="Chromosome"/>
</dbReference>
<accession>A0A6P1PVT5</accession>
<dbReference type="InterPro" id="IPR028955">
    <property type="entry name" value="Imm57"/>
</dbReference>
<evidence type="ECO:0000313" key="2">
    <source>
        <dbReference type="Proteomes" id="UP000464053"/>
    </source>
</evidence>
<dbReference type="AlphaFoldDB" id="A0A6P1PVT5"/>
<keyword evidence="2" id="KW-1185">Reference proteome</keyword>
<name>A0A6P1PVT5_9GAMM</name>
<reference evidence="1 2" key="1">
    <citation type="submission" date="2018-03" db="EMBL/GenBank/DDBJ databases">
        <title>Pantoea intestinalis SRCM103226 isolated form the mealworm.</title>
        <authorList>
            <person name="Jeong D.-Y."/>
            <person name="Kim J.W."/>
        </authorList>
    </citation>
    <scope>NUCLEOTIDE SEQUENCE [LARGE SCALE GENOMIC DNA]</scope>
    <source>
        <strain evidence="1 2">SRCM103226</strain>
    </source>
</reference>
<dbReference type="Pfam" id="PF15596">
    <property type="entry name" value="Imm57"/>
    <property type="match status" value="1"/>
</dbReference>
<dbReference type="RefSeq" id="WP_160620684.1">
    <property type="nucleotide sequence ID" value="NZ_CP028271.1"/>
</dbReference>
<proteinExistence type="predicted"/>
<organism evidence="1 2">
    <name type="scientific">Mixta intestinalis</name>
    <dbReference type="NCBI Taxonomy" id="1615494"/>
    <lineage>
        <taxon>Bacteria</taxon>
        <taxon>Pseudomonadati</taxon>
        <taxon>Pseudomonadota</taxon>
        <taxon>Gammaproteobacteria</taxon>
        <taxon>Enterobacterales</taxon>
        <taxon>Erwiniaceae</taxon>
        <taxon>Mixta</taxon>
    </lineage>
</organism>
<dbReference type="EMBL" id="CP028271">
    <property type="protein sequence ID" value="QHM70616.1"/>
    <property type="molecule type" value="Genomic_DNA"/>
</dbReference>